<protein>
    <submittedName>
        <fullName evidence="2">Uncharacterized protein</fullName>
    </submittedName>
</protein>
<reference evidence="2" key="1">
    <citation type="submission" date="2020-08" db="EMBL/GenBank/DDBJ databases">
        <title>Plant Genome Project.</title>
        <authorList>
            <person name="Zhang R.-G."/>
        </authorList>
    </citation>
    <scope>NUCLEOTIDE SEQUENCE</scope>
    <source>
        <strain evidence="2">WSP0</strain>
        <tissue evidence="2">Leaf</tissue>
    </source>
</reference>
<feature type="region of interest" description="Disordered" evidence="1">
    <location>
        <begin position="1"/>
        <end position="23"/>
    </location>
</feature>
<evidence type="ECO:0000313" key="2">
    <source>
        <dbReference type="EMBL" id="KAG5565790.1"/>
    </source>
</evidence>
<comment type="caution">
    <text evidence="2">The sequence shown here is derived from an EMBL/GenBank/DDBJ whole genome shotgun (WGS) entry which is preliminary data.</text>
</comment>
<dbReference type="Proteomes" id="UP000823749">
    <property type="component" value="Chromosome 1"/>
</dbReference>
<feature type="compositionally biased region" description="Low complexity" evidence="1">
    <location>
        <begin position="49"/>
        <end position="62"/>
    </location>
</feature>
<evidence type="ECO:0000256" key="1">
    <source>
        <dbReference type="SAM" id="MobiDB-lite"/>
    </source>
</evidence>
<accession>A0AAV6LM42</accession>
<gene>
    <name evidence="2" type="ORF">RHGRI_001647</name>
</gene>
<dbReference type="EMBL" id="JACTNZ010000001">
    <property type="protein sequence ID" value="KAG5565790.1"/>
    <property type="molecule type" value="Genomic_DNA"/>
</dbReference>
<name>A0AAV6LM42_9ERIC</name>
<keyword evidence="3" id="KW-1185">Reference proteome</keyword>
<organism evidence="2 3">
    <name type="scientific">Rhododendron griersonianum</name>
    <dbReference type="NCBI Taxonomy" id="479676"/>
    <lineage>
        <taxon>Eukaryota</taxon>
        <taxon>Viridiplantae</taxon>
        <taxon>Streptophyta</taxon>
        <taxon>Embryophyta</taxon>
        <taxon>Tracheophyta</taxon>
        <taxon>Spermatophyta</taxon>
        <taxon>Magnoliopsida</taxon>
        <taxon>eudicotyledons</taxon>
        <taxon>Gunneridae</taxon>
        <taxon>Pentapetalae</taxon>
        <taxon>asterids</taxon>
        <taxon>Ericales</taxon>
        <taxon>Ericaceae</taxon>
        <taxon>Ericoideae</taxon>
        <taxon>Rhodoreae</taxon>
        <taxon>Rhododendron</taxon>
    </lineage>
</organism>
<sequence>MPIFTSSKENRSNTISPTSDFRASTLSRRDTWVSVPINKTQSRFEILVTTSSGQTHSGGSCSRPSLVRPSQADGNRAREPPPPTKLGSLHRRSKLKAAVNGGLFNCIEMIQSCWNRSQTMEMTRSFWLVGPFHYNAIIGSTAPGLKLHGGGQLRRIW</sequence>
<proteinExistence type="predicted"/>
<evidence type="ECO:0000313" key="3">
    <source>
        <dbReference type="Proteomes" id="UP000823749"/>
    </source>
</evidence>
<dbReference type="AlphaFoldDB" id="A0AAV6LM42"/>
<feature type="region of interest" description="Disordered" evidence="1">
    <location>
        <begin position="48"/>
        <end position="88"/>
    </location>
</feature>